<reference evidence="1" key="1">
    <citation type="submission" date="2021-06" db="EMBL/GenBank/DDBJ databases">
        <authorList>
            <person name="Kallberg Y."/>
            <person name="Tangrot J."/>
            <person name="Rosling A."/>
        </authorList>
    </citation>
    <scope>NUCLEOTIDE SEQUENCE</scope>
    <source>
        <strain evidence="1">AU212A</strain>
    </source>
</reference>
<name>A0ACA9LXJ9_9GLOM</name>
<evidence type="ECO:0000313" key="1">
    <source>
        <dbReference type="EMBL" id="CAG8553087.1"/>
    </source>
</evidence>
<evidence type="ECO:0000313" key="2">
    <source>
        <dbReference type="Proteomes" id="UP000789860"/>
    </source>
</evidence>
<organism evidence="1 2">
    <name type="scientific">Scutellospora calospora</name>
    <dbReference type="NCBI Taxonomy" id="85575"/>
    <lineage>
        <taxon>Eukaryota</taxon>
        <taxon>Fungi</taxon>
        <taxon>Fungi incertae sedis</taxon>
        <taxon>Mucoromycota</taxon>
        <taxon>Glomeromycotina</taxon>
        <taxon>Glomeromycetes</taxon>
        <taxon>Diversisporales</taxon>
        <taxon>Gigasporaceae</taxon>
        <taxon>Scutellospora</taxon>
    </lineage>
</organism>
<sequence length="81" mass="10084">IKELEKKIKEYEYFLEVKGVNIVYEMMISYKNSIKKKENQLDHVQKKFNRYKVYQKREKKKLRDRIEELEDEICRIQLGLL</sequence>
<dbReference type="Proteomes" id="UP000789860">
    <property type="component" value="Unassembled WGS sequence"/>
</dbReference>
<accession>A0ACA9LXJ9</accession>
<feature type="non-terminal residue" evidence="1">
    <location>
        <position position="1"/>
    </location>
</feature>
<keyword evidence="2" id="KW-1185">Reference proteome</keyword>
<protein>
    <submittedName>
        <fullName evidence="1">782_t:CDS:1</fullName>
    </submittedName>
</protein>
<dbReference type="EMBL" id="CAJVPM010008204">
    <property type="protein sequence ID" value="CAG8553087.1"/>
    <property type="molecule type" value="Genomic_DNA"/>
</dbReference>
<proteinExistence type="predicted"/>
<comment type="caution">
    <text evidence="1">The sequence shown here is derived from an EMBL/GenBank/DDBJ whole genome shotgun (WGS) entry which is preliminary data.</text>
</comment>
<gene>
    <name evidence="1" type="ORF">SCALOS_LOCUS5251</name>
</gene>